<feature type="region of interest" description="Disordered" evidence="1">
    <location>
        <begin position="50"/>
        <end position="69"/>
    </location>
</feature>
<comment type="caution">
    <text evidence="2">The sequence shown here is derived from an EMBL/GenBank/DDBJ whole genome shotgun (WGS) entry which is preliminary data.</text>
</comment>
<proteinExistence type="predicted"/>
<dbReference type="EMBL" id="BLLA01000001">
    <property type="protein sequence ID" value="GFG96181.1"/>
    <property type="molecule type" value="Genomic_DNA"/>
</dbReference>
<keyword evidence="3" id="KW-1185">Reference proteome</keyword>
<dbReference type="AlphaFoldDB" id="A0A7I9Z5E6"/>
<organism evidence="2 3">
    <name type="scientific">Mycobacterium timonense</name>
    <dbReference type="NCBI Taxonomy" id="701043"/>
    <lineage>
        <taxon>Bacteria</taxon>
        <taxon>Bacillati</taxon>
        <taxon>Actinomycetota</taxon>
        <taxon>Actinomycetes</taxon>
        <taxon>Mycobacteriales</taxon>
        <taxon>Mycobacteriaceae</taxon>
        <taxon>Mycobacterium</taxon>
        <taxon>Mycobacterium avium complex (MAC)</taxon>
    </lineage>
</organism>
<evidence type="ECO:0000256" key="1">
    <source>
        <dbReference type="SAM" id="MobiDB-lite"/>
    </source>
</evidence>
<protein>
    <submittedName>
        <fullName evidence="2">Uncharacterized protein</fullName>
    </submittedName>
</protein>
<name>A0A7I9Z5E6_9MYCO</name>
<accession>A0A7I9Z5E6</accession>
<gene>
    <name evidence="2" type="ORF">MTIM_20600</name>
</gene>
<evidence type="ECO:0000313" key="2">
    <source>
        <dbReference type="EMBL" id="GFG96181.1"/>
    </source>
</evidence>
<dbReference type="Proteomes" id="UP000465301">
    <property type="component" value="Unassembled WGS sequence"/>
</dbReference>
<reference evidence="2 3" key="1">
    <citation type="journal article" date="2019" name="Emerg. Microbes Infect.">
        <title>Comprehensive subspecies identification of 175 nontuberculous mycobacteria species based on 7547 genomic profiles.</title>
        <authorList>
            <person name="Matsumoto Y."/>
            <person name="Kinjo T."/>
            <person name="Motooka D."/>
            <person name="Nabeya D."/>
            <person name="Jung N."/>
            <person name="Uechi K."/>
            <person name="Horii T."/>
            <person name="Iida T."/>
            <person name="Fujita J."/>
            <person name="Nakamura S."/>
        </authorList>
    </citation>
    <scope>NUCLEOTIDE SEQUENCE [LARGE SCALE GENOMIC DNA]</scope>
    <source>
        <strain evidence="2 3">JCM 30726</strain>
    </source>
</reference>
<sequence length="101" mass="10419">MITVSCPVDSTHSALSIVPVDGFNRERACSSASSDSASTDCRQSCACTDPGSGMWNDQPPASSRSTRSRSIACRSTKACNTIATSAALTPAGACTITVWLN</sequence>
<evidence type="ECO:0000313" key="3">
    <source>
        <dbReference type="Proteomes" id="UP000465301"/>
    </source>
</evidence>